<keyword evidence="1" id="KW-0175">Coiled coil</keyword>
<dbReference type="Proteomes" id="UP000230222">
    <property type="component" value="Unassembled WGS sequence"/>
</dbReference>
<feature type="coiled-coil region" evidence="1">
    <location>
        <begin position="1266"/>
        <end position="1326"/>
    </location>
</feature>
<dbReference type="PANTHER" id="PTHR45615:SF80">
    <property type="entry name" value="GRIP DOMAIN-CONTAINING PROTEIN"/>
    <property type="match status" value="1"/>
</dbReference>
<organism evidence="2 3">
    <name type="scientific">Candidatus Roizmanbacteria bacterium CG10_big_fil_rev_8_21_14_0_10_39_12</name>
    <dbReference type="NCBI Taxonomy" id="1974852"/>
    <lineage>
        <taxon>Bacteria</taxon>
        <taxon>Candidatus Roizmaniibacteriota</taxon>
    </lineage>
</organism>
<protein>
    <submittedName>
        <fullName evidence="2">Uncharacterized protein</fullName>
    </submittedName>
</protein>
<reference evidence="3" key="1">
    <citation type="submission" date="2017-09" db="EMBL/GenBank/DDBJ databases">
        <title>Depth-based differentiation of microbial function through sediment-hosted aquifers and enrichment of novel symbionts in the deep terrestrial subsurface.</title>
        <authorList>
            <person name="Probst A.J."/>
            <person name="Ladd B."/>
            <person name="Jarett J.K."/>
            <person name="Geller-Mcgrath D.E."/>
            <person name="Sieber C.M.K."/>
            <person name="Emerson J.B."/>
            <person name="Anantharaman K."/>
            <person name="Thomas B.C."/>
            <person name="Malmstrom R."/>
            <person name="Stieglmeier M."/>
            <person name="Klingl A."/>
            <person name="Woyke T."/>
            <person name="Ryan C.M."/>
            <person name="Banfield J.F."/>
        </authorList>
    </citation>
    <scope>NUCLEOTIDE SEQUENCE [LARGE SCALE GENOMIC DNA]</scope>
</reference>
<gene>
    <name evidence="2" type="ORF">COU87_04385</name>
</gene>
<sequence length="1480" mass="164037">MEAGQVRCEQVSLAYIGYNLLEKNTKNNYSENMVDILLGKHPDFKEAKELSFVQKINPFGKKEKAPVPTPDVVFDRRDFTEETGTDNREKVRFDENMQLQYRTYLENHVNQLAKAYKKNSTSPLFTSEKYRHHMALLERLCEGDVKSGFVFDPKTIARNITEGLKNDSDLWIVATQMMEEDIALTTWGMGQLAAVDPGRFNKAQGVFDAKPGKGQVKLHINQGWVNALKDNWSYGNSAGVGLVAGATLAGFGAAGPVGALVGGVAGWGTTVGLRIARAGISSLAKNGVSIRTDSHPDLMAAMKDPQFSAQATYLKEVLGFSVNDFDVKNRRTLLGQVKPRIERNAQLPESTDISDIEAKLMSVMMTRYSFYTSEKGLNIPPNKVNMIPENIYFDAKNHAGVRTVWEKEMQEERNLQTNFFTVDHGRAPNPAEEILIDQEARKTTIMRRLEKSLVKNLDENHKTMLMLKEREEAYAKGIDTAEHGRGIAKLTKELKEEKEAIEAIDGVLTTEQATLTTFAEKQEAFRKAQEAAKKAFGTAELSELKRIKKQREKVDDTRLDTLIQQLSDAELAMETARASGETFDSNFGTASAELALLTSIDGLLAAAPPIAGVGLLLADIASLPMSEIMKRVNNAYESARNHVPPVVLPGAWSLEQNLDLSKREQILYIIADARARVVEPVIAVPGAHFTTFTNAIAGGGYNLNENFIRSATIPEIIAEVNRNTGAATLDAGNPAHVTQIKEVMDVVSRRYTARRDKLQGVLTQEPAQREQYNSRVRRQVEEQTRKIAEIDRRYPHAEQGEDALIPFRTENAVTTYYLTNNFADYEKGIGTLEQIHTSCMGKTGYGGELAKDNLAGKTLQQIFDAINIAKRTHGVTDAWEDTYHKEHDHIRAVISAYVEAKVIASNPGIEVDGAELASMKAHGLTEQAIYENASEHIIQALRTAGIPITAAIQTQIHIAKGLVTKRFNARKNVLMTEIRDAKLSVVFPFLADADEAFSALNNEYTGLKVAIGRRKTLQEENSKNQEFGDMSAAISRIQTGITTYDAARNDLKNKRREITRAFDGNEKTLADLETEKANRDEHPITELDTVITDLTNAKEALKTTSPEAQAAKKVTDELSNSYATITNIDARLAAAVPPILMVGLDTVALSTLSYPEICRRINAAHNAGVAHIPPLVPPVGWPKERNGEKKYQDMVGHAIAKALSYQKKLGVMAGLPATIIAHYAAISTLFGEAEPLSMGASEFIAEAVERAFVRGLSAPVITQPQAEELLKAYVKLHQTYGDAEKEFQTRNTTRISDISYETTHIAESFEDRKEFITKTREMAKNQTKIYGRIPGFIQSVVGDLDFASPIDPANPAFSAAEKAPTPRGGGLIADVPKGYYDILNFMFDYYEKGTSLKVSRGDIFQKLLNVEHFRPDRLAQTMLDHFSLPNIVRVPPPPYNMIEVCTELQLQLQQERMSGSDLYHGIKDIMDSYISEIDPM</sequence>
<accession>A0A2M8KNM8</accession>
<evidence type="ECO:0000256" key="1">
    <source>
        <dbReference type="SAM" id="Coils"/>
    </source>
</evidence>
<comment type="caution">
    <text evidence="2">The sequence shown here is derived from an EMBL/GenBank/DDBJ whole genome shotgun (WGS) entry which is preliminary data.</text>
</comment>
<name>A0A2M8KNM8_9BACT</name>
<dbReference type="EMBL" id="PFEC01000076">
    <property type="protein sequence ID" value="PJE61499.1"/>
    <property type="molecule type" value="Genomic_DNA"/>
</dbReference>
<proteinExistence type="predicted"/>
<dbReference type="PANTHER" id="PTHR45615">
    <property type="entry name" value="MYOSIN HEAVY CHAIN, NON-MUSCLE"/>
    <property type="match status" value="1"/>
</dbReference>
<evidence type="ECO:0000313" key="2">
    <source>
        <dbReference type="EMBL" id="PJE61499.1"/>
    </source>
</evidence>
<evidence type="ECO:0000313" key="3">
    <source>
        <dbReference type="Proteomes" id="UP000230222"/>
    </source>
</evidence>